<evidence type="ECO:0000313" key="1">
    <source>
        <dbReference type="EMBL" id="GGH51074.1"/>
    </source>
</evidence>
<dbReference type="EMBL" id="BMFU01000002">
    <property type="protein sequence ID" value="GGH51074.1"/>
    <property type="molecule type" value="Genomic_DNA"/>
</dbReference>
<evidence type="ECO:0000313" key="2">
    <source>
        <dbReference type="Proteomes" id="UP000652153"/>
    </source>
</evidence>
<keyword evidence="2" id="KW-1185">Reference proteome</keyword>
<dbReference type="Proteomes" id="UP000652153">
    <property type="component" value="Unassembled WGS sequence"/>
</dbReference>
<protein>
    <submittedName>
        <fullName evidence="1">Uncharacterized protein</fullName>
    </submittedName>
</protein>
<comment type="caution">
    <text evidence="1">The sequence shown here is derived from an EMBL/GenBank/DDBJ whole genome shotgun (WGS) entry which is preliminary data.</text>
</comment>
<name>A0ABQ1Z7S5_9BACL</name>
<sequence length="73" mass="8853">MSYNPEIPRNRYDNYGDREWTRLEKDGHGELLYQVHFDILKRYVKPADRVLEIAFHSYDEKHRIGCTICFVFS</sequence>
<reference evidence="2" key="1">
    <citation type="journal article" date="2019" name="Int. J. Syst. Evol. Microbiol.">
        <title>The Global Catalogue of Microorganisms (GCM) 10K type strain sequencing project: providing services to taxonomists for standard genome sequencing and annotation.</title>
        <authorList>
            <consortium name="The Broad Institute Genomics Platform"/>
            <consortium name="The Broad Institute Genome Sequencing Center for Infectious Disease"/>
            <person name="Wu L."/>
            <person name="Ma J."/>
        </authorList>
    </citation>
    <scope>NUCLEOTIDE SEQUENCE [LARGE SCALE GENOMIC DNA]</scope>
    <source>
        <strain evidence="2">CGMCC 1.12770</strain>
    </source>
</reference>
<gene>
    <name evidence="1" type="ORF">GCM10008014_16610</name>
</gene>
<proteinExistence type="predicted"/>
<organism evidence="1 2">
    <name type="scientific">Paenibacillus silvae</name>
    <dbReference type="NCBI Taxonomy" id="1325358"/>
    <lineage>
        <taxon>Bacteria</taxon>
        <taxon>Bacillati</taxon>
        <taxon>Bacillota</taxon>
        <taxon>Bacilli</taxon>
        <taxon>Bacillales</taxon>
        <taxon>Paenibacillaceae</taxon>
        <taxon>Paenibacillus</taxon>
    </lineage>
</organism>
<accession>A0ABQ1Z7S5</accession>